<keyword evidence="2" id="KW-1185">Reference proteome</keyword>
<dbReference type="Proteomes" id="UP001454036">
    <property type="component" value="Unassembled WGS sequence"/>
</dbReference>
<proteinExistence type="predicted"/>
<reference evidence="1 2" key="1">
    <citation type="submission" date="2024-01" db="EMBL/GenBank/DDBJ databases">
        <title>The complete chloroplast genome sequence of Lithospermum erythrorhizon: insights into the phylogenetic relationship among Boraginaceae species and the maternal lineages of purple gromwells.</title>
        <authorList>
            <person name="Okada T."/>
            <person name="Watanabe K."/>
        </authorList>
    </citation>
    <scope>NUCLEOTIDE SEQUENCE [LARGE SCALE GENOMIC DNA]</scope>
</reference>
<name>A0AAV3P699_LITER</name>
<dbReference type="PANTHER" id="PTHR11439">
    <property type="entry name" value="GAG-POL-RELATED RETROTRANSPOSON"/>
    <property type="match status" value="1"/>
</dbReference>
<evidence type="ECO:0000313" key="1">
    <source>
        <dbReference type="EMBL" id="GAA0146881.1"/>
    </source>
</evidence>
<sequence>MKDLGEARYILGMRITRDISKRYGDDDTKRSTSGYLFTYVGGAISWQSKLQKCVAFSATEAEYIAITECCKKFLWMKMIFQELNIQQERFTVQCDSHSAIHLSKNLTFHSRSKHIQVRYYWLRDVLEEKSLFIIKVHTDDNVADMRTKVLPRNKHEACCAKAGLGRVTQH</sequence>
<gene>
    <name evidence="1" type="ORF">LIER_42928</name>
</gene>
<accession>A0AAV3P699</accession>
<dbReference type="EMBL" id="BAABME010031732">
    <property type="protein sequence ID" value="GAA0146881.1"/>
    <property type="molecule type" value="Genomic_DNA"/>
</dbReference>
<dbReference type="PANTHER" id="PTHR11439:SF467">
    <property type="entry name" value="INTEGRASE CATALYTIC DOMAIN-CONTAINING PROTEIN"/>
    <property type="match status" value="1"/>
</dbReference>
<organism evidence="1 2">
    <name type="scientific">Lithospermum erythrorhizon</name>
    <name type="common">Purple gromwell</name>
    <name type="synonym">Lithospermum officinale var. erythrorhizon</name>
    <dbReference type="NCBI Taxonomy" id="34254"/>
    <lineage>
        <taxon>Eukaryota</taxon>
        <taxon>Viridiplantae</taxon>
        <taxon>Streptophyta</taxon>
        <taxon>Embryophyta</taxon>
        <taxon>Tracheophyta</taxon>
        <taxon>Spermatophyta</taxon>
        <taxon>Magnoliopsida</taxon>
        <taxon>eudicotyledons</taxon>
        <taxon>Gunneridae</taxon>
        <taxon>Pentapetalae</taxon>
        <taxon>asterids</taxon>
        <taxon>lamiids</taxon>
        <taxon>Boraginales</taxon>
        <taxon>Boraginaceae</taxon>
        <taxon>Boraginoideae</taxon>
        <taxon>Lithospermeae</taxon>
        <taxon>Lithospermum</taxon>
    </lineage>
</organism>
<evidence type="ECO:0000313" key="2">
    <source>
        <dbReference type="Proteomes" id="UP001454036"/>
    </source>
</evidence>
<dbReference type="AlphaFoldDB" id="A0AAV3P699"/>
<dbReference type="CDD" id="cd09272">
    <property type="entry name" value="RNase_HI_RT_Ty1"/>
    <property type="match status" value="1"/>
</dbReference>
<evidence type="ECO:0008006" key="3">
    <source>
        <dbReference type="Google" id="ProtNLM"/>
    </source>
</evidence>
<comment type="caution">
    <text evidence="1">The sequence shown here is derived from an EMBL/GenBank/DDBJ whole genome shotgun (WGS) entry which is preliminary data.</text>
</comment>
<protein>
    <recommendedName>
        <fullName evidence="3">Retrovirus-related Pol polyprotein from transposon TNT 1-94</fullName>
    </recommendedName>
</protein>